<keyword evidence="4" id="KW-0227">DNA damage</keyword>
<evidence type="ECO:0000313" key="11">
    <source>
        <dbReference type="EMBL" id="PVU95929.1"/>
    </source>
</evidence>
<feature type="active site" description="Proton donor/acceptor" evidence="9">
    <location>
        <position position="398"/>
    </location>
</feature>
<evidence type="ECO:0000256" key="10">
    <source>
        <dbReference type="PIRSR" id="PIRSR610347-2"/>
    </source>
</evidence>
<evidence type="ECO:0000256" key="7">
    <source>
        <dbReference type="ARBA" id="ARBA00023204"/>
    </source>
</evidence>
<sequence length="491" mass="55922">MSDPKKRFFQSSSQTNIVHVISDSSSDVSIISPVRFKKKPKTKQNINSRTYHTTQKLNSPISTAIISDKEPSPSKTKKKLKKRIKVEVHINLEYNEAKVLLIAGSHNNNILGSIQIDQLFSCKGNLKPTKALLTTYMMDYEWVREKIGNEAIIVIGCHPPDIKEHTPGAFNLNAETVFVSPQLLPDSRYTSYHPKLMLLWFDGFVRMVISSANLIPGDWESIQNSAFVQDFPLLSKPNENDTVVKSQLIDFLNHSQFPESTLSALQYIDFSSFKHQLVTAVPGRYSKDIKDNKYGYVGLSKSIKNIKQLNNLKMEKLCCQSSSLGFLNLFWINQIIAELGQACQAQILFPTQEQVENSELGPNGAGSVILTERAFNSKYFPRYSLYKPDYTTPGLLSHSKIIYSKYTDSENAWMYLGSANFTKSAWGVFTTKEYKISNFEIGVLLNCYYHKNSIHLYNGTDPKKNYQIPLPFSINWQKYSTQDKPWTLSYD</sequence>
<evidence type="ECO:0000256" key="6">
    <source>
        <dbReference type="ARBA" id="ARBA00022839"/>
    </source>
</evidence>
<comment type="subcellular location">
    <subcellularLocation>
        <location evidence="1">Nucleus</location>
    </subcellularLocation>
</comment>
<dbReference type="AlphaFoldDB" id="A0A2T9YUD7"/>
<proteinExistence type="inferred from homology"/>
<evidence type="ECO:0000256" key="3">
    <source>
        <dbReference type="ARBA" id="ARBA00022722"/>
    </source>
</evidence>
<dbReference type="OrthoDB" id="47785at2759"/>
<gene>
    <name evidence="11" type="ORF">BB561_001491</name>
</gene>
<evidence type="ECO:0000256" key="8">
    <source>
        <dbReference type="ARBA" id="ARBA00023242"/>
    </source>
</evidence>
<dbReference type="Pfam" id="PF06087">
    <property type="entry name" value="Tyr-DNA_phospho"/>
    <property type="match status" value="1"/>
</dbReference>
<evidence type="ECO:0000256" key="4">
    <source>
        <dbReference type="ARBA" id="ARBA00022763"/>
    </source>
</evidence>
<dbReference type="Gene3D" id="3.30.870.10">
    <property type="entry name" value="Endonuclease Chain A"/>
    <property type="match status" value="2"/>
</dbReference>
<evidence type="ECO:0000313" key="12">
    <source>
        <dbReference type="Proteomes" id="UP000245383"/>
    </source>
</evidence>
<name>A0A2T9YUD7_9FUNG</name>
<keyword evidence="12" id="KW-1185">Reference proteome</keyword>
<dbReference type="EMBL" id="MBFR01000044">
    <property type="protein sequence ID" value="PVU95929.1"/>
    <property type="molecule type" value="Genomic_DNA"/>
</dbReference>
<dbReference type="STRING" id="133385.A0A2T9YUD7"/>
<evidence type="ECO:0000256" key="1">
    <source>
        <dbReference type="ARBA" id="ARBA00004123"/>
    </source>
</evidence>
<reference evidence="11 12" key="1">
    <citation type="journal article" date="2018" name="MBio">
        <title>Comparative Genomics Reveals the Core Gene Toolbox for the Fungus-Insect Symbiosis.</title>
        <authorList>
            <person name="Wang Y."/>
            <person name="Stata M."/>
            <person name="Wang W."/>
            <person name="Stajich J.E."/>
            <person name="White M.M."/>
            <person name="Moncalvo J.M."/>
        </authorList>
    </citation>
    <scope>NUCLEOTIDE SEQUENCE [LARGE SCALE GENOMIC DNA]</scope>
    <source>
        <strain evidence="11 12">SWE-8-4</strain>
    </source>
</reference>
<dbReference type="GO" id="GO:0003697">
    <property type="term" value="F:single-stranded DNA binding"/>
    <property type="evidence" value="ECO:0007669"/>
    <property type="project" value="TreeGrafter"/>
</dbReference>
<dbReference type="GO" id="GO:0003690">
    <property type="term" value="F:double-stranded DNA binding"/>
    <property type="evidence" value="ECO:0007669"/>
    <property type="project" value="TreeGrafter"/>
</dbReference>
<dbReference type="GO" id="GO:0006281">
    <property type="term" value="P:DNA repair"/>
    <property type="evidence" value="ECO:0007669"/>
    <property type="project" value="UniProtKB-KW"/>
</dbReference>
<dbReference type="InterPro" id="IPR010347">
    <property type="entry name" value="Tdp1"/>
</dbReference>
<keyword evidence="3" id="KW-0540">Nuclease</keyword>
<evidence type="ECO:0000256" key="2">
    <source>
        <dbReference type="ARBA" id="ARBA00010205"/>
    </source>
</evidence>
<evidence type="ECO:0000256" key="9">
    <source>
        <dbReference type="PIRSR" id="PIRSR610347-1"/>
    </source>
</evidence>
<evidence type="ECO:0008006" key="13">
    <source>
        <dbReference type="Google" id="ProtNLM"/>
    </source>
</evidence>
<accession>A0A2T9YUD7</accession>
<keyword evidence="6" id="KW-0269">Exonuclease</keyword>
<dbReference type="SUPFAM" id="SSF56024">
    <property type="entry name" value="Phospholipase D/nuclease"/>
    <property type="match status" value="2"/>
</dbReference>
<dbReference type="Proteomes" id="UP000245383">
    <property type="component" value="Unassembled WGS sequence"/>
</dbReference>
<keyword evidence="5" id="KW-0378">Hydrolase</keyword>
<feature type="binding site" evidence="10">
    <location>
        <position position="400"/>
    </location>
    <ligand>
        <name>substrate</name>
    </ligand>
</feature>
<organism evidence="11 12">
    <name type="scientific">Smittium simulii</name>
    <dbReference type="NCBI Taxonomy" id="133385"/>
    <lineage>
        <taxon>Eukaryota</taxon>
        <taxon>Fungi</taxon>
        <taxon>Fungi incertae sedis</taxon>
        <taxon>Zoopagomycota</taxon>
        <taxon>Kickxellomycotina</taxon>
        <taxon>Harpellomycetes</taxon>
        <taxon>Harpellales</taxon>
        <taxon>Legeriomycetaceae</taxon>
        <taxon>Smittium</taxon>
    </lineage>
</organism>
<keyword evidence="8" id="KW-0539">Nucleus</keyword>
<dbReference type="GO" id="GO:0017005">
    <property type="term" value="F:3'-tyrosyl-DNA phosphodiesterase activity"/>
    <property type="evidence" value="ECO:0007669"/>
    <property type="project" value="TreeGrafter"/>
</dbReference>
<feature type="active site" description="Nucleophile" evidence="9">
    <location>
        <position position="193"/>
    </location>
</feature>
<dbReference type="CDD" id="cd09122">
    <property type="entry name" value="PLDc_Tdp1_1"/>
    <property type="match status" value="1"/>
</dbReference>
<keyword evidence="7" id="KW-0234">DNA repair</keyword>
<dbReference type="GO" id="GO:0004527">
    <property type="term" value="F:exonuclease activity"/>
    <property type="evidence" value="ECO:0007669"/>
    <property type="project" value="UniProtKB-KW"/>
</dbReference>
<dbReference type="GO" id="GO:0005634">
    <property type="term" value="C:nucleus"/>
    <property type="evidence" value="ECO:0007669"/>
    <property type="project" value="UniProtKB-SubCell"/>
</dbReference>
<evidence type="ECO:0000256" key="5">
    <source>
        <dbReference type="ARBA" id="ARBA00022801"/>
    </source>
</evidence>
<comment type="similarity">
    <text evidence="2">Belongs to the tyrosyl-DNA phosphodiesterase family.</text>
</comment>
<feature type="binding site" evidence="10">
    <location>
        <position position="195"/>
    </location>
    <ligand>
        <name>substrate</name>
    </ligand>
</feature>
<protein>
    <recommendedName>
        <fullName evidence="13">PLD phosphodiesterase domain-containing protein</fullName>
    </recommendedName>
</protein>
<dbReference type="PANTHER" id="PTHR12415">
    <property type="entry name" value="TYROSYL-DNA PHOSPHODIESTERASE 1"/>
    <property type="match status" value="1"/>
</dbReference>
<comment type="caution">
    <text evidence="11">The sequence shown here is derived from an EMBL/GenBank/DDBJ whole genome shotgun (WGS) entry which is preliminary data.</text>
</comment>
<dbReference type="PANTHER" id="PTHR12415:SF0">
    <property type="entry name" value="TYROSYL-DNA PHOSPHODIESTERASE 1"/>
    <property type="match status" value="1"/>
</dbReference>